<dbReference type="OrthoDB" id="9811557at2"/>
<dbReference type="InterPro" id="IPR006094">
    <property type="entry name" value="Oxid_FAD_bind_N"/>
</dbReference>
<keyword evidence="5 7" id="KW-0560">Oxidoreductase</keyword>
<keyword evidence="3" id="KW-0285">Flavoprotein</keyword>
<evidence type="ECO:0000256" key="5">
    <source>
        <dbReference type="ARBA" id="ARBA00023002"/>
    </source>
</evidence>
<keyword evidence="4" id="KW-0274">FAD</keyword>
<dbReference type="RefSeq" id="WP_037463702.1">
    <property type="nucleotide sequence ID" value="NZ_BCZD01000023.1"/>
</dbReference>
<evidence type="ECO:0000256" key="1">
    <source>
        <dbReference type="ARBA" id="ARBA00001974"/>
    </source>
</evidence>
<dbReference type="Pfam" id="PF01565">
    <property type="entry name" value="FAD_binding_4"/>
    <property type="match status" value="1"/>
</dbReference>
<dbReference type="InterPro" id="IPR036318">
    <property type="entry name" value="FAD-bd_PCMH-like_sf"/>
</dbReference>
<sequence length="457" mass="48628">MASAFLPAIEALLGTGGVLTGDDVRMRSSDPFRQVPIEADVIVRPRTTQEVAGVLRIAAEHGATVVTHGGRTGVSGGAHSVAGEIILSLERMNQIESIDPVGQIIVAQAGVTLGALQQAAEEAGLYYPVDLGARGTATVGGTISTNAGGNRTLRWGMTRDRVLGLEAVLADGTIVSSMNRLVKNNTGYDLKHLFVGAEGTLGIVTRAIFRSVAKPTSHDVALVAVPDNDAMLALFTRLQRLPSLSAFEIMYPDLYRIVTEPEVQPRPLPLGAHVYVLVESMGYHAASDRDQFEAVLVELLESGVATDAVVAQSDAQRAALWRVRESVEVAVHAIAPLVMFDVSLGVSDIDRYVGDVRAKLDEQFPGAKLIVQGHVGDNNIHLGISVGADTAAQAHAIDAIVYRGLIPYEGSMSAEHGIGTEKNAWLHVSRNGAEIALMRVIKNALDPDNRLNPRVLF</sequence>
<reference evidence="7" key="1">
    <citation type="submission" date="2014-08" db="EMBL/GenBank/DDBJ databases">
        <title>Draft genome sequences of Sphingobium herbicidovorans.</title>
        <authorList>
            <person name="Gan H.M."/>
            <person name="Gan H.Y."/>
            <person name="Savka M.A."/>
        </authorList>
    </citation>
    <scope>NUCLEOTIDE SEQUENCE [LARGE SCALE GENOMIC DNA]</scope>
    <source>
        <strain evidence="7">NBRC 16415</strain>
    </source>
</reference>
<dbReference type="AlphaFoldDB" id="A0A086PC01"/>
<dbReference type="InterPro" id="IPR051264">
    <property type="entry name" value="FAD-oxidored/transferase_4"/>
</dbReference>
<comment type="caution">
    <text evidence="7">The sequence shown here is derived from an EMBL/GenBank/DDBJ whole genome shotgun (WGS) entry which is preliminary data.</text>
</comment>
<dbReference type="EC" id="1.1.2.4" evidence="7"/>
<evidence type="ECO:0000256" key="4">
    <source>
        <dbReference type="ARBA" id="ARBA00022827"/>
    </source>
</evidence>
<dbReference type="Gene3D" id="1.10.45.10">
    <property type="entry name" value="Vanillyl-alcohol Oxidase, Chain A, domain 4"/>
    <property type="match status" value="1"/>
</dbReference>
<evidence type="ECO:0000256" key="3">
    <source>
        <dbReference type="ARBA" id="ARBA00022630"/>
    </source>
</evidence>
<dbReference type="PROSITE" id="PS51387">
    <property type="entry name" value="FAD_PCMH"/>
    <property type="match status" value="1"/>
</dbReference>
<dbReference type="GO" id="GO:0071949">
    <property type="term" value="F:FAD binding"/>
    <property type="evidence" value="ECO:0007669"/>
    <property type="project" value="InterPro"/>
</dbReference>
<name>A0A086PC01_SPHHM</name>
<dbReference type="Gene3D" id="3.30.70.2740">
    <property type="match status" value="1"/>
</dbReference>
<dbReference type="PANTHER" id="PTHR43716">
    <property type="entry name" value="D-2-HYDROXYGLUTARATE DEHYDROGENASE, MITOCHONDRIAL"/>
    <property type="match status" value="1"/>
</dbReference>
<dbReference type="GO" id="GO:0004458">
    <property type="term" value="F:D-lactate dehydrogenase (cytochrome) activity"/>
    <property type="evidence" value="ECO:0007669"/>
    <property type="project" value="UniProtKB-EC"/>
</dbReference>
<evidence type="ECO:0000313" key="8">
    <source>
        <dbReference type="Proteomes" id="UP000024284"/>
    </source>
</evidence>
<dbReference type="InterPro" id="IPR004113">
    <property type="entry name" value="FAD-bd_oxidored_4_C"/>
</dbReference>
<dbReference type="InterPro" id="IPR016171">
    <property type="entry name" value="Vanillyl_alc_oxidase_C-sub2"/>
</dbReference>
<comment type="cofactor">
    <cofactor evidence="1">
        <name>FAD</name>
        <dbReference type="ChEBI" id="CHEBI:57692"/>
    </cofactor>
</comment>
<feature type="domain" description="FAD-binding PCMH-type" evidence="6">
    <location>
        <begin position="34"/>
        <end position="214"/>
    </location>
</feature>
<dbReference type="Pfam" id="PF02913">
    <property type="entry name" value="FAD-oxidase_C"/>
    <property type="match status" value="1"/>
</dbReference>
<dbReference type="Gene3D" id="3.30.465.10">
    <property type="match status" value="1"/>
</dbReference>
<evidence type="ECO:0000256" key="2">
    <source>
        <dbReference type="ARBA" id="ARBA00008000"/>
    </source>
</evidence>
<dbReference type="STRING" id="76947.GCA_002080435_04062"/>
<protein>
    <submittedName>
        <fullName evidence="7">D-lactate dehydrogenase (Cytochrome)</fullName>
        <ecNumber evidence="7">1.1.2.4</ecNumber>
    </submittedName>
</protein>
<evidence type="ECO:0000259" key="6">
    <source>
        <dbReference type="PROSITE" id="PS51387"/>
    </source>
</evidence>
<dbReference type="Proteomes" id="UP000024284">
    <property type="component" value="Unassembled WGS sequence"/>
</dbReference>
<dbReference type="FunFam" id="1.10.45.10:FF:000001">
    <property type="entry name" value="D-lactate dehydrogenase mitochondrial"/>
    <property type="match status" value="1"/>
</dbReference>
<proteinExistence type="inferred from homology"/>
<dbReference type="SUPFAM" id="SSF55103">
    <property type="entry name" value="FAD-linked oxidases, C-terminal domain"/>
    <property type="match status" value="1"/>
</dbReference>
<keyword evidence="8" id="KW-1185">Reference proteome</keyword>
<dbReference type="PANTHER" id="PTHR43716:SF1">
    <property type="entry name" value="D-2-HYDROXYGLUTARATE DEHYDROGENASE, MITOCHONDRIAL"/>
    <property type="match status" value="1"/>
</dbReference>
<dbReference type="EMBL" id="JFZA02000008">
    <property type="protein sequence ID" value="KFG90919.1"/>
    <property type="molecule type" value="Genomic_DNA"/>
</dbReference>
<dbReference type="InterPro" id="IPR016169">
    <property type="entry name" value="FAD-bd_PCMH_sub2"/>
</dbReference>
<organism evidence="7 8">
    <name type="scientific">Sphingobium herbicidovorans (strain ATCC 700291 / DSM 11019 / CCUG 56400 / KCTC 2939 / LMG 18315 / NBRC 16415 / MH)</name>
    <name type="common">Sphingomonas herbicidovorans</name>
    <dbReference type="NCBI Taxonomy" id="1219045"/>
    <lineage>
        <taxon>Bacteria</taxon>
        <taxon>Pseudomonadati</taxon>
        <taxon>Pseudomonadota</taxon>
        <taxon>Alphaproteobacteria</taxon>
        <taxon>Sphingomonadales</taxon>
        <taxon>Sphingomonadaceae</taxon>
        <taxon>Sphingobium</taxon>
    </lineage>
</organism>
<accession>A0A086PC01</accession>
<comment type="similarity">
    <text evidence="2">Belongs to the FAD-binding oxidoreductase/transferase type 4 family.</text>
</comment>
<dbReference type="InterPro" id="IPR016164">
    <property type="entry name" value="FAD-linked_Oxase-like_C"/>
</dbReference>
<dbReference type="Gene3D" id="3.30.70.2190">
    <property type="match status" value="1"/>
</dbReference>
<dbReference type="SUPFAM" id="SSF56176">
    <property type="entry name" value="FAD-binding/transporter-associated domain-like"/>
    <property type="match status" value="1"/>
</dbReference>
<dbReference type="GO" id="GO:0022904">
    <property type="term" value="P:respiratory electron transport chain"/>
    <property type="evidence" value="ECO:0007669"/>
    <property type="project" value="TreeGrafter"/>
</dbReference>
<gene>
    <name evidence="7" type="ORF">BV98_001286</name>
</gene>
<dbReference type="InterPro" id="IPR016166">
    <property type="entry name" value="FAD-bd_PCMH"/>
</dbReference>
<dbReference type="PATRIC" id="fig|1219045.3.peg.1316"/>
<dbReference type="eggNOG" id="COG0277">
    <property type="taxonomic scope" value="Bacteria"/>
</dbReference>
<evidence type="ECO:0000313" key="7">
    <source>
        <dbReference type="EMBL" id="KFG90919.1"/>
    </source>
</evidence>